<protein>
    <recommendedName>
        <fullName evidence="4">Tyr recombinase domain-containing protein</fullName>
    </recommendedName>
</protein>
<proteinExistence type="predicted"/>
<evidence type="ECO:0000313" key="3">
    <source>
        <dbReference type="Proteomes" id="UP000324800"/>
    </source>
</evidence>
<dbReference type="AlphaFoldDB" id="A0A5J4WIN3"/>
<dbReference type="GO" id="GO:0015074">
    <property type="term" value="P:DNA integration"/>
    <property type="evidence" value="ECO:0007669"/>
    <property type="project" value="InterPro"/>
</dbReference>
<sequence>MAMSVAFCAARMTELVFMKQSEMIDDMHSLSLKTQTSKGKQVIIHTITFDERSGICCPVKTLRKWIQQRNTDGISEDQIWYNHTKQLPASSEYCSHQLTAIIRRAGITSPYTGPTISHAMMTRLRAAGATQAEVNAFARHAIASNVVDIYYYKPVERDLSSMLILNEKRRPGYGTFVRFNKYNLLNNIWAITQYHFKCLTNKYNLQYPGVSVPYAQDVVELENLGEISTDEENEQGAQ</sequence>
<dbReference type="Proteomes" id="UP000324800">
    <property type="component" value="Unassembled WGS sequence"/>
</dbReference>
<evidence type="ECO:0000256" key="1">
    <source>
        <dbReference type="ARBA" id="ARBA00023172"/>
    </source>
</evidence>
<keyword evidence="1" id="KW-0233">DNA recombination</keyword>
<accession>A0A5J4WIN3</accession>
<name>A0A5J4WIN3_9EUKA</name>
<evidence type="ECO:0000313" key="2">
    <source>
        <dbReference type="EMBL" id="KAA6394372.1"/>
    </source>
</evidence>
<dbReference type="InterPro" id="IPR011010">
    <property type="entry name" value="DNA_brk_join_enz"/>
</dbReference>
<evidence type="ECO:0008006" key="4">
    <source>
        <dbReference type="Google" id="ProtNLM"/>
    </source>
</evidence>
<reference evidence="2 3" key="1">
    <citation type="submission" date="2019-03" db="EMBL/GenBank/DDBJ databases">
        <title>Single cell metagenomics reveals metabolic interactions within the superorganism composed of flagellate Streblomastix strix and complex community of Bacteroidetes bacteria on its surface.</title>
        <authorList>
            <person name="Treitli S.C."/>
            <person name="Kolisko M."/>
            <person name="Husnik F."/>
            <person name="Keeling P."/>
            <person name="Hampl V."/>
        </authorList>
    </citation>
    <scope>NUCLEOTIDE SEQUENCE [LARGE SCALE GENOMIC DNA]</scope>
    <source>
        <strain evidence="2">ST1C</strain>
    </source>
</reference>
<dbReference type="SUPFAM" id="SSF56349">
    <property type="entry name" value="DNA breaking-rejoining enzymes"/>
    <property type="match status" value="1"/>
</dbReference>
<organism evidence="2 3">
    <name type="scientific">Streblomastix strix</name>
    <dbReference type="NCBI Taxonomy" id="222440"/>
    <lineage>
        <taxon>Eukaryota</taxon>
        <taxon>Metamonada</taxon>
        <taxon>Preaxostyla</taxon>
        <taxon>Oxymonadida</taxon>
        <taxon>Streblomastigidae</taxon>
        <taxon>Streblomastix</taxon>
    </lineage>
</organism>
<dbReference type="EMBL" id="SNRW01001959">
    <property type="protein sequence ID" value="KAA6394372.1"/>
    <property type="molecule type" value="Genomic_DNA"/>
</dbReference>
<dbReference type="InterPro" id="IPR013762">
    <property type="entry name" value="Integrase-like_cat_sf"/>
</dbReference>
<comment type="caution">
    <text evidence="2">The sequence shown here is derived from an EMBL/GenBank/DDBJ whole genome shotgun (WGS) entry which is preliminary data.</text>
</comment>
<gene>
    <name evidence="2" type="ORF">EZS28_010103</name>
</gene>
<dbReference type="Gene3D" id="1.10.443.10">
    <property type="entry name" value="Intergrase catalytic core"/>
    <property type="match status" value="1"/>
</dbReference>
<dbReference type="GO" id="GO:0003677">
    <property type="term" value="F:DNA binding"/>
    <property type="evidence" value="ECO:0007669"/>
    <property type="project" value="InterPro"/>
</dbReference>
<dbReference type="OrthoDB" id="7699712at2759"/>
<dbReference type="GO" id="GO:0006310">
    <property type="term" value="P:DNA recombination"/>
    <property type="evidence" value="ECO:0007669"/>
    <property type="project" value="UniProtKB-KW"/>
</dbReference>